<proteinExistence type="predicted"/>
<dbReference type="GO" id="GO:0004540">
    <property type="term" value="F:RNA nuclease activity"/>
    <property type="evidence" value="ECO:0007669"/>
    <property type="project" value="InterPro"/>
</dbReference>
<evidence type="ECO:0000259" key="1">
    <source>
        <dbReference type="Pfam" id="PF01936"/>
    </source>
</evidence>
<dbReference type="InterPro" id="IPR047140">
    <property type="entry name" value="LabA"/>
</dbReference>
<dbReference type="Proteomes" id="UP000183922">
    <property type="component" value="Unassembled WGS sequence"/>
</dbReference>
<evidence type="ECO:0000313" key="2">
    <source>
        <dbReference type="EMBL" id="OIP55804.1"/>
    </source>
</evidence>
<dbReference type="PANTHER" id="PTHR35458:SF2">
    <property type="entry name" value="SLR0755 PROTEIN"/>
    <property type="match status" value="1"/>
</dbReference>
<sequence>MNEEKLLKLKGKTFVCIGWANVYGWFDGLKWKIDPQKLFDYLKRYPEIYKQNFYYGKEVGNIKSEEFQKTIENIGFIMRTKEVKWVPVSLEKSYFKKLIKDLFDVLDKIKNSNSELSAKLYDLIQRIEKMANSGYSQTANGEMGYPFFEERQLKEVFDLMSHLDTELKQLNIEISDLQIHLKEPVKRRKCDFDCELVMDIIAEKDNFDCLILFSGDGDYKSIVEYLLDNKKQVIVMHPFGVRGREYNELLARNENRPYLCAVEKLTQFIKL</sequence>
<protein>
    <recommendedName>
        <fullName evidence="1">NYN domain-containing protein</fullName>
    </recommendedName>
</protein>
<dbReference type="Pfam" id="PF01936">
    <property type="entry name" value="NYN"/>
    <property type="match status" value="1"/>
</dbReference>
<comment type="caution">
    <text evidence="2">The sequence shown here is derived from an EMBL/GenBank/DDBJ whole genome shotgun (WGS) entry which is preliminary data.</text>
</comment>
<feature type="domain" description="NYN" evidence="1">
    <location>
        <begin position="175"/>
        <end position="237"/>
    </location>
</feature>
<accession>A0A1J5F6G2</accession>
<dbReference type="EMBL" id="MNYR01000035">
    <property type="protein sequence ID" value="OIP55804.1"/>
    <property type="molecule type" value="Genomic_DNA"/>
</dbReference>
<organism evidence="2 3">
    <name type="scientific">Candidatus Kuenenbacteria bacterium CG2_30_39_24</name>
    <dbReference type="NCBI Taxonomy" id="1805236"/>
    <lineage>
        <taxon>Bacteria</taxon>
        <taxon>Candidatus Kueneniibacteriota</taxon>
    </lineage>
</organism>
<reference evidence="2 3" key="1">
    <citation type="journal article" date="2016" name="Environ. Microbiol.">
        <title>Genomic resolution of a cold subsurface aquifer community provides metabolic insights for novel microbes adapted to high CO concentrations.</title>
        <authorList>
            <person name="Probst A.J."/>
            <person name="Castelle C.J."/>
            <person name="Singh A."/>
            <person name="Brown C.T."/>
            <person name="Anantharaman K."/>
            <person name="Sharon I."/>
            <person name="Hug L.A."/>
            <person name="Burstein D."/>
            <person name="Emerson J.B."/>
            <person name="Thomas B.C."/>
            <person name="Banfield J.F."/>
        </authorList>
    </citation>
    <scope>NUCLEOTIDE SEQUENCE [LARGE SCALE GENOMIC DNA]</scope>
    <source>
        <strain evidence="2">CG2_30_39_24</strain>
    </source>
</reference>
<dbReference type="PANTHER" id="PTHR35458">
    <property type="entry name" value="SLR0755 PROTEIN"/>
    <property type="match status" value="1"/>
</dbReference>
<dbReference type="AlphaFoldDB" id="A0A1J5F6G2"/>
<gene>
    <name evidence="2" type="ORF">AUK13_02285</name>
</gene>
<dbReference type="InterPro" id="IPR021139">
    <property type="entry name" value="NYN"/>
</dbReference>
<name>A0A1J5F6G2_9BACT</name>
<dbReference type="Gene3D" id="3.40.50.1010">
    <property type="entry name" value="5'-nuclease"/>
    <property type="match status" value="1"/>
</dbReference>
<evidence type="ECO:0000313" key="3">
    <source>
        <dbReference type="Proteomes" id="UP000183922"/>
    </source>
</evidence>